<sequence>MKYKILTFLFFTTLSVISQKKTINKSDIYGCWTDSFEEYSNESNFKVFRPCNYDKIPPARFRYRFEIKKNGEFQWLEMAENDGHYMRKGTWTYDSKSKTLSVFNKKKNKVKDLVIINMIKGMLTLEKN</sequence>
<dbReference type="Proteomes" id="UP000294564">
    <property type="component" value="Unassembled WGS sequence"/>
</dbReference>
<evidence type="ECO:0000313" key="2">
    <source>
        <dbReference type="Proteomes" id="UP000294564"/>
    </source>
</evidence>
<evidence type="ECO:0000313" key="1">
    <source>
        <dbReference type="EMBL" id="TCP24000.1"/>
    </source>
</evidence>
<gene>
    <name evidence="1" type="ORF">EV195_107166</name>
</gene>
<accession>A0A4R2NQB7</accession>
<name>A0A4R2NQB7_9FLAO</name>
<keyword evidence="2" id="KW-1185">Reference proteome</keyword>
<dbReference type="RefSeq" id="WP_132795271.1">
    <property type="nucleotide sequence ID" value="NZ_SLXM01000007.1"/>
</dbReference>
<protein>
    <recommendedName>
        <fullName evidence="3">Lipocalin-like protein</fullName>
    </recommendedName>
</protein>
<dbReference type="AlphaFoldDB" id="A0A4R2NQB7"/>
<proteinExistence type="predicted"/>
<comment type="caution">
    <text evidence="1">The sequence shown here is derived from an EMBL/GenBank/DDBJ whole genome shotgun (WGS) entry which is preliminary data.</text>
</comment>
<evidence type="ECO:0008006" key="3">
    <source>
        <dbReference type="Google" id="ProtNLM"/>
    </source>
</evidence>
<dbReference type="EMBL" id="SLXM01000007">
    <property type="protein sequence ID" value="TCP24000.1"/>
    <property type="molecule type" value="Genomic_DNA"/>
</dbReference>
<reference evidence="1 2" key="1">
    <citation type="submission" date="2019-03" db="EMBL/GenBank/DDBJ databases">
        <title>Genomic Encyclopedia of Type Strains, Phase IV (KMG-IV): sequencing the most valuable type-strain genomes for metagenomic binning, comparative biology and taxonomic classification.</title>
        <authorList>
            <person name="Goeker M."/>
        </authorList>
    </citation>
    <scope>NUCLEOTIDE SEQUENCE [LARGE SCALE GENOMIC DNA]</scope>
    <source>
        <strain evidence="1 2">DSM 14836</strain>
    </source>
</reference>
<organism evidence="1 2">
    <name type="scientific">Tenacibaculum skagerrakense</name>
    <dbReference type="NCBI Taxonomy" id="186571"/>
    <lineage>
        <taxon>Bacteria</taxon>
        <taxon>Pseudomonadati</taxon>
        <taxon>Bacteroidota</taxon>
        <taxon>Flavobacteriia</taxon>
        <taxon>Flavobacteriales</taxon>
        <taxon>Flavobacteriaceae</taxon>
        <taxon>Tenacibaculum</taxon>
    </lineage>
</organism>
<dbReference type="OrthoDB" id="1436115at2"/>